<accession>A0ABS1R2W4</accession>
<dbReference type="Pfam" id="PF12833">
    <property type="entry name" value="HTH_18"/>
    <property type="match status" value="1"/>
</dbReference>
<keyword evidence="6" id="KW-1185">Reference proteome</keyword>
<keyword evidence="1" id="KW-0238">DNA-binding</keyword>
<reference evidence="5 6" key="1">
    <citation type="submission" date="2021-01" db="EMBL/GenBank/DDBJ databases">
        <title>C459-1 draft genome sequence.</title>
        <authorList>
            <person name="Zhang X.-F."/>
        </authorList>
    </citation>
    <scope>NUCLEOTIDE SEQUENCE [LARGE SCALE GENOMIC DNA]</scope>
    <source>
        <strain evidence="6">C459-1</strain>
    </source>
</reference>
<evidence type="ECO:0000256" key="1">
    <source>
        <dbReference type="ARBA" id="ARBA00023125"/>
    </source>
</evidence>
<comment type="caution">
    <text evidence="5">The sequence shown here is derived from an EMBL/GenBank/DDBJ whole genome shotgun (WGS) entry which is preliminary data.</text>
</comment>
<evidence type="ECO:0000256" key="2">
    <source>
        <dbReference type="SAM" id="Coils"/>
    </source>
</evidence>
<name>A0ABS1R2W4_9SPHI</name>
<feature type="transmembrane region" description="Helical" evidence="3">
    <location>
        <begin position="333"/>
        <end position="355"/>
    </location>
</feature>
<keyword evidence="3" id="KW-0812">Transmembrane</keyword>
<organism evidence="5 6">
    <name type="scientific">Sphingobacterium faecale</name>
    <dbReference type="NCBI Taxonomy" id="2803775"/>
    <lineage>
        <taxon>Bacteria</taxon>
        <taxon>Pseudomonadati</taxon>
        <taxon>Bacteroidota</taxon>
        <taxon>Sphingobacteriia</taxon>
        <taxon>Sphingobacteriales</taxon>
        <taxon>Sphingobacteriaceae</taxon>
        <taxon>Sphingobacterium</taxon>
    </lineage>
</organism>
<feature type="domain" description="HTH araC/xylS-type" evidence="4">
    <location>
        <begin position="422"/>
        <end position="526"/>
    </location>
</feature>
<feature type="coiled-coil region" evidence="2">
    <location>
        <begin position="410"/>
        <end position="437"/>
    </location>
</feature>
<dbReference type="Proteomes" id="UP000625283">
    <property type="component" value="Unassembled WGS sequence"/>
</dbReference>
<dbReference type="Gene3D" id="1.10.10.60">
    <property type="entry name" value="Homeodomain-like"/>
    <property type="match status" value="1"/>
</dbReference>
<keyword evidence="3" id="KW-1133">Transmembrane helix</keyword>
<dbReference type="InterPro" id="IPR011990">
    <property type="entry name" value="TPR-like_helical_dom_sf"/>
</dbReference>
<keyword evidence="2" id="KW-0175">Coiled coil</keyword>
<proteinExistence type="predicted"/>
<evidence type="ECO:0000313" key="5">
    <source>
        <dbReference type="EMBL" id="MBL1409051.1"/>
    </source>
</evidence>
<sequence>MKLIYLLLLEIILSALSVYGQKTSRKDSFHERYVEVIVSLVATDIHAAHRAADSLYDVAATDEEKIKSLMLLAKIFDNQGDMRSSIYKGMQADTIANATMNFSWQSNTAGFLATAFRQIGLFMVSMSYLERAERANEYQDDKMMKNLTRINILHEQVFHYLEQNQFEEARQCAKKAAASIDTKENDNKGAILVKATNDQLMGVCEFHLGNFNEASVFLDRALNRIGEIENNLTPYIYRMQAEIALAESQSRKAKECLDKIEPYLAAGGVEELMMLTYSTWAKYYAKIGNLHKTIENRIKSSEIKNKRDKIAKQLSDEMIFRLHSTKQAYRVKYIYAIGSILFVLVSTTFAMLYIYRRKNIYKLRCRSVDKNNDTVCIADNLQKNVLSPVTRVAKREVSEGTNVTVKKKEVNISKDTEQRLREQLNKLEKKNFYLEKSLTLNQLANSMGTNPRYVTYIIQKYREKDFYEYIQTKRIEYIIDQLDKSPELLGFKLSYLAEMCGFTSLSKFSTAFKLVTGTPPSAYVHFIKKDQDERSS</sequence>
<dbReference type="InterPro" id="IPR018060">
    <property type="entry name" value="HTH_AraC"/>
</dbReference>
<dbReference type="RefSeq" id="WP_202102800.1">
    <property type="nucleotide sequence ID" value="NZ_JAERTY010000004.1"/>
</dbReference>
<dbReference type="SUPFAM" id="SSF48452">
    <property type="entry name" value="TPR-like"/>
    <property type="match status" value="2"/>
</dbReference>
<dbReference type="PANTHER" id="PTHR43280">
    <property type="entry name" value="ARAC-FAMILY TRANSCRIPTIONAL REGULATOR"/>
    <property type="match status" value="1"/>
</dbReference>
<evidence type="ECO:0000256" key="3">
    <source>
        <dbReference type="SAM" id="Phobius"/>
    </source>
</evidence>
<dbReference type="SMART" id="SM00342">
    <property type="entry name" value="HTH_ARAC"/>
    <property type="match status" value="1"/>
</dbReference>
<dbReference type="EMBL" id="JAERTY010000004">
    <property type="protein sequence ID" value="MBL1409051.1"/>
    <property type="molecule type" value="Genomic_DNA"/>
</dbReference>
<evidence type="ECO:0000259" key="4">
    <source>
        <dbReference type="PROSITE" id="PS01124"/>
    </source>
</evidence>
<dbReference type="Gene3D" id="1.25.40.10">
    <property type="entry name" value="Tetratricopeptide repeat domain"/>
    <property type="match status" value="1"/>
</dbReference>
<gene>
    <name evidence="5" type="ORF">JKG61_09845</name>
</gene>
<protein>
    <submittedName>
        <fullName evidence="5">Helix-turn-helix transcriptional regulator</fullName>
    </submittedName>
</protein>
<keyword evidence="3" id="KW-0472">Membrane</keyword>
<evidence type="ECO:0000313" key="6">
    <source>
        <dbReference type="Proteomes" id="UP000625283"/>
    </source>
</evidence>
<dbReference type="PANTHER" id="PTHR43280:SF34">
    <property type="entry name" value="ARAC-FAMILY TRANSCRIPTIONAL REGULATOR"/>
    <property type="match status" value="1"/>
</dbReference>
<dbReference type="PROSITE" id="PS01124">
    <property type="entry name" value="HTH_ARAC_FAMILY_2"/>
    <property type="match status" value="1"/>
</dbReference>